<dbReference type="EMBL" id="JBJHZY010000001">
    <property type="protein sequence ID" value="MFL0267539.1"/>
    <property type="molecule type" value="Genomic_DNA"/>
</dbReference>
<dbReference type="EC" id="3.2.1.21" evidence="3"/>
<dbReference type="InterPro" id="IPR036881">
    <property type="entry name" value="Glyco_hydro_3_C_sf"/>
</dbReference>
<dbReference type="InterPro" id="IPR006584">
    <property type="entry name" value="Cellulose-bd_IV"/>
</dbReference>
<evidence type="ECO:0000313" key="10">
    <source>
        <dbReference type="EMBL" id="MFL0267539.1"/>
    </source>
</evidence>
<name>A0ABW8TPZ9_9CLOT</name>
<dbReference type="InterPro" id="IPR005084">
    <property type="entry name" value="CBM6"/>
</dbReference>
<dbReference type="PANTHER" id="PTHR30620">
    <property type="entry name" value="PERIPLASMIC BETA-GLUCOSIDASE-RELATED"/>
    <property type="match status" value="1"/>
</dbReference>
<dbReference type="PRINTS" id="PR00133">
    <property type="entry name" value="GLHYDRLASE3"/>
</dbReference>
<dbReference type="Pfam" id="PF03422">
    <property type="entry name" value="CBM_6"/>
    <property type="match status" value="1"/>
</dbReference>
<dbReference type="Pfam" id="PF00933">
    <property type="entry name" value="Glyco_hydro_3"/>
    <property type="match status" value="1"/>
</dbReference>
<keyword evidence="6" id="KW-0326">Glycosidase</keyword>
<evidence type="ECO:0000256" key="8">
    <source>
        <dbReference type="SAM" id="SignalP"/>
    </source>
</evidence>
<evidence type="ECO:0000256" key="7">
    <source>
        <dbReference type="SAM" id="MobiDB-lite"/>
    </source>
</evidence>
<dbReference type="InterPro" id="IPR008979">
    <property type="entry name" value="Galactose-bd-like_sf"/>
</dbReference>
<comment type="similarity">
    <text evidence="2">Belongs to the glycosyl hydrolase 3 family.</text>
</comment>
<evidence type="ECO:0000256" key="6">
    <source>
        <dbReference type="ARBA" id="ARBA00023295"/>
    </source>
</evidence>
<dbReference type="SUPFAM" id="SSF49785">
    <property type="entry name" value="Galactose-binding domain-like"/>
    <property type="match status" value="1"/>
</dbReference>
<organism evidence="10 11">
    <name type="scientific">Candidatus Clostridium radicumherbarum</name>
    <dbReference type="NCBI Taxonomy" id="3381662"/>
    <lineage>
        <taxon>Bacteria</taxon>
        <taxon>Bacillati</taxon>
        <taxon>Bacillota</taxon>
        <taxon>Clostridia</taxon>
        <taxon>Eubacteriales</taxon>
        <taxon>Clostridiaceae</taxon>
        <taxon>Clostridium</taxon>
    </lineage>
</organism>
<dbReference type="Gene3D" id="2.60.120.260">
    <property type="entry name" value="Galactose-binding domain-like"/>
    <property type="match status" value="1"/>
</dbReference>
<gene>
    <name evidence="10" type="ORF">ACJDUH_05430</name>
</gene>
<dbReference type="RefSeq" id="WP_406764139.1">
    <property type="nucleotide sequence ID" value="NZ_JBJHZY010000001.1"/>
</dbReference>
<dbReference type="InterPro" id="IPR002772">
    <property type="entry name" value="Glyco_hydro_3_C"/>
</dbReference>
<evidence type="ECO:0000256" key="2">
    <source>
        <dbReference type="ARBA" id="ARBA00005336"/>
    </source>
</evidence>
<feature type="compositionally biased region" description="Polar residues" evidence="7">
    <location>
        <begin position="418"/>
        <end position="431"/>
    </location>
</feature>
<proteinExistence type="inferred from homology"/>
<evidence type="ECO:0000313" key="11">
    <source>
        <dbReference type="Proteomes" id="UP001623661"/>
    </source>
</evidence>
<dbReference type="CDD" id="cd04080">
    <property type="entry name" value="CBM6_cellulase-like"/>
    <property type="match status" value="1"/>
</dbReference>
<dbReference type="InterPro" id="IPR017853">
    <property type="entry name" value="GH"/>
</dbReference>
<comment type="catalytic activity">
    <reaction evidence="1">
        <text>Hydrolysis of terminal, non-reducing beta-D-glucosyl residues with release of beta-D-glucose.</text>
        <dbReference type="EC" id="3.2.1.21"/>
    </reaction>
</comment>
<keyword evidence="4 8" id="KW-0732">Signal</keyword>
<evidence type="ECO:0000256" key="5">
    <source>
        <dbReference type="ARBA" id="ARBA00022801"/>
    </source>
</evidence>
<dbReference type="GO" id="GO:0016787">
    <property type="term" value="F:hydrolase activity"/>
    <property type="evidence" value="ECO:0007669"/>
    <property type="project" value="UniProtKB-KW"/>
</dbReference>
<dbReference type="SUPFAM" id="SSF52279">
    <property type="entry name" value="Beta-D-glucan exohydrolase, C-terminal domain"/>
    <property type="match status" value="1"/>
</dbReference>
<evidence type="ECO:0000259" key="9">
    <source>
        <dbReference type="PROSITE" id="PS51175"/>
    </source>
</evidence>
<evidence type="ECO:0000256" key="4">
    <source>
        <dbReference type="ARBA" id="ARBA00022729"/>
    </source>
</evidence>
<accession>A0ABW8TPZ9</accession>
<keyword evidence="5 10" id="KW-0378">Hydrolase</keyword>
<dbReference type="Gene3D" id="3.20.20.300">
    <property type="entry name" value="Glycoside hydrolase, family 3, N-terminal domain"/>
    <property type="match status" value="1"/>
</dbReference>
<reference evidence="10 11" key="1">
    <citation type="submission" date="2024-11" db="EMBL/GenBank/DDBJ databases">
        <authorList>
            <person name="Heng Y.C."/>
            <person name="Lim A.C.H."/>
            <person name="Lee J.K.Y."/>
            <person name="Kittelmann S."/>
        </authorList>
    </citation>
    <scope>NUCLEOTIDE SEQUENCE [LARGE SCALE GENOMIC DNA]</scope>
    <source>
        <strain evidence="10 11">WILCCON 0202</strain>
    </source>
</reference>
<dbReference type="Proteomes" id="UP001623661">
    <property type="component" value="Unassembled WGS sequence"/>
</dbReference>
<feature type="signal peptide" evidence="8">
    <location>
        <begin position="1"/>
        <end position="28"/>
    </location>
</feature>
<keyword evidence="11" id="KW-1185">Reference proteome</keyword>
<evidence type="ECO:0000256" key="1">
    <source>
        <dbReference type="ARBA" id="ARBA00000448"/>
    </source>
</evidence>
<dbReference type="InterPro" id="IPR051915">
    <property type="entry name" value="Cellulose_Degrad_GH3"/>
</dbReference>
<dbReference type="InterPro" id="IPR036962">
    <property type="entry name" value="Glyco_hydro_3_N_sf"/>
</dbReference>
<dbReference type="Pfam" id="PF01915">
    <property type="entry name" value="Glyco_hydro_3_C"/>
    <property type="match status" value="1"/>
</dbReference>
<dbReference type="Pfam" id="PF22888">
    <property type="entry name" value="FIMAH"/>
    <property type="match status" value="1"/>
</dbReference>
<dbReference type="SUPFAM" id="SSF51445">
    <property type="entry name" value="(Trans)glycosidases"/>
    <property type="match status" value="1"/>
</dbReference>
<protein>
    <recommendedName>
        <fullName evidence="3">beta-glucosidase</fullName>
        <ecNumber evidence="3">3.2.1.21</ecNumber>
    </recommendedName>
</protein>
<dbReference type="PROSITE" id="PS51175">
    <property type="entry name" value="CBM6"/>
    <property type="match status" value="1"/>
</dbReference>
<comment type="caution">
    <text evidence="10">The sequence shown here is derived from an EMBL/GenBank/DDBJ whole genome shotgun (WGS) entry which is preliminary data.</text>
</comment>
<dbReference type="Pfam" id="PF13290">
    <property type="entry name" value="CHB_HEX_C_1"/>
    <property type="match status" value="1"/>
</dbReference>
<dbReference type="InterPro" id="IPR054470">
    <property type="entry name" value="FIMAH_dom"/>
</dbReference>
<dbReference type="InterPro" id="IPR059177">
    <property type="entry name" value="GH29D-like_dom"/>
</dbReference>
<evidence type="ECO:0000256" key="3">
    <source>
        <dbReference type="ARBA" id="ARBA00012744"/>
    </source>
</evidence>
<dbReference type="Gene3D" id="3.40.50.1700">
    <property type="entry name" value="Glycoside hydrolase family 3 C-terminal domain"/>
    <property type="match status" value="1"/>
</dbReference>
<dbReference type="SMART" id="SM00606">
    <property type="entry name" value="CBD_IV"/>
    <property type="match status" value="1"/>
</dbReference>
<feature type="region of interest" description="Disordered" evidence="7">
    <location>
        <begin position="412"/>
        <end position="431"/>
    </location>
</feature>
<sequence>MNKSIRKKLSLLLTLVFPVSMLTSMSFTQTTKAEDSVIPVYLDPDAPVESRVSDLLSRMTLDEKAAQMLQGEIGTGSGNVKPADFATYTLGSVLSGGSADPATGNDAQSWYNAVTALVSASTQTRLHIPTIYGVDAVHGHSNVVGATIFPHNIGLGAIGMGDSDTAQGLVKGIGAATAEEMRVTNIPWTFSPCLANPQNPTWGRSYEGFGEDLELVAKLGTAYVRGLQGDSISELKNPNKAVATIKHYIGEGYTVNGINQGNVTSMTKEQIAAEILKPYADAVAAGARTIMPSYNSIQGVKMTASKYLLTDILKNQLKFDGFVISDYNAAAQITMDENGNAVSGLKNQIKVSVNAGVDMLMQPTNWKTCIGHIISLVNDEIASPGTGIPMSRIDDAVSRILRVKFQAGLFENPISPNPAENPSVASKLGSNENRSLARDAVSKSLVLLKNDNVNGKPILSQLKNMKKVFVAGKSANDIGYQCGGWTIDWQGKTGAITSGTTILQGLQKAAASDQSITYSADGSGAAGNDVAIVIIGEKPYAEGNGDNLNGLGFDSIDKTTLANIKAAGIPTVVVLVSGRPMIIRDYINDWAGLIEAWLPGTEGAGIADVLFGEKDFVGKLPLKWPFYTEAYPLTDKNKQYVMFNTGYGLTKNQVTPELPATPIHPYNVIPDGAKATVLPAKIEAENYIYQSGWDATGNSFIENTTDIGGGKDIGWSGAGKYLKYYIDVPQTGNYKVNFRIASPNGTTKAFSLKDKDNNVLCTVDAPKTGGYQAWTTVTKDIQLNEGKQLVTFYYENAGFNFNWMSITFTKTTAPIANPVPGIYNTNQNVILTSITPDAKIYYTTDGTEPTINSAKYSSPINIEANTTIKAFAVAEGIENSDTTVLNYVIDKICPDYSLTVNGNDLKEGDSFNDYLPLTFKAWDSQTGLASAKVCINETTYTIDLQKSLSLDIDFAGKTGKYKALVTVIDNAGNTTKNDINFEVSSNIGSMRQLMDRFIKSGELKGSLIDQLTNNLNQVQHQLDIQRQDQAVKHMEDFVKHLNNGALAKDITADAKAVLNADANVLIKLWVLADK</sequence>
<feature type="domain" description="CBM6" evidence="9">
    <location>
        <begin position="680"/>
        <end position="807"/>
    </location>
</feature>
<dbReference type="PANTHER" id="PTHR30620:SF16">
    <property type="entry name" value="LYSOSOMAL BETA GLUCOSIDASE"/>
    <property type="match status" value="1"/>
</dbReference>
<dbReference type="InterPro" id="IPR001764">
    <property type="entry name" value="Glyco_hydro_3_N"/>
</dbReference>
<feature type="chain" id="PRO_5045774189" description="beta-glucosidase" evidence="8">
    <location>
        <begin position="29"/>
        <end position="1074"/>
    </location>
</feature>